<feature type="region of interest" description="Disordered" evidence="1">
    <location>
        <begin position="1"/>
        <end position="56"/>
    </location>
</feature>
<name>A0A067XGT3_9CAUD</name>
<dbReference type="KEGG" id="vg:22112861"/>
<dbReference type="GeneID" id="22112861"/>
<dbReference type="OrthoDB" id="37134at10239"/>
<keyword evidence="3" id="KW-1185">Reference proteome</keyword>
<protein>
    <submittedName>
        <fullName evidence="2">Uncharacterized protein</fullName>
    </submittedName>
</protein>
<gene>
    <name evidence="2" type="ORF">vB_Efae230P-4.2</name>
</gene>
<accession>A0A067XGT3</accession>
<sequence length="56" mass="6214">MSATDLERSHEPKMTTPEAGTDSKFSMKQQLSASMSIAPQSQDEYEQKLHNLGGEE</sequence>
<feature type="compositionally biased region" description="Basic and acidic residues" evidence="1">
    <location>
        <begin position="1"/>
        <end position="13"/>
    </location>
</feature>
<organism evidence="2 3">
    <name type="scientific">Enterococcus phage vB_Efae230P-4</name>
    <dbReference type="NCBI Taxonomy" id="1161939"/>
    <lineage>
        <taxon>Viruses</taxon>
        <taxon>Duplodnaviria</taxon>
        <taxon>Heunggongvirae</taxon>
        <taxon>Uroviricota</taxon>
        <taxon>Caudoviricetes</taxon>
        <taxon>Rountreeviridae</taxon>
        <taxon>Sarlesvirinae</taxon>
        <taxon>Copernicusvirus</taxon>
        <taxon>Copernicusvirus Efae230P4</taxon>
    </lineage>
</organism>
<feature type="compositionally biased region" description="Polar residues" evidence="1">
    <location>
        <begin position="23"/>
        <end position="42"/>
    </location>
</feature>
<reference evidence="2 3" key="1">
    <citation type="submission" date="2011-12" db="EMBL/GenBank/DDBJ databases">
        <title>Sequence of unusually small Enterococcal phage vB_Efae230P-4.</title>
        <authorList>
            <person name="Golebiewski M."/>
            <person name="Jurczak-Kurek A."/>
            <person name="Wrobel B."/>
        </authorList>
    </citation>
    <scope>NUCLEOTIDE SEQUENCE [LARGE SCALE GENOMIC DNA]</scope>
</reference>
<dbReference type="EMBL" id="JQ309827">
    <property type="protein sequence ID" value="AFF27934.1"/>
    <property type="molecule type" value="Genomic_DNA"/>
</dbReference>
<dbReference type="RefSeq" id="YP_009103958.1">
    <property type="nucleotide sequence ID" value="NC_025467.1"/>
</dbReference>
<proteinExistence type="predicted"/>
<evidence type="ECO:0000313" key="2">
    <source>
        <dbReference type="EMBL" id="AFF27934.1"/>
    </source>
</evidence>
<evidence type="ECO:0000313" key="3">
    <source>
        <dbReference type="Proteomes" id="UP000027492"/>
    </source>
</evidence>
<evidence type="ECO:0000256" key="1">
    <source>
        <dbReference type="SAM" id="MobiDB-lite"/>
    </source>
</evidence>
<dbReference type="Proteomes" id="UP000027492">
    <property type="component" value="Segment"/>
</dbReference>